<dbReference type="Pfam" id="PF00657">
    <property type="entry name" value="Lipase_GDSL"/>
    <property type="match status" value="1"/>
</dbReference>
<keyword evidence="3" id="KW-1185">Reference proteome</keyword>
<proteinExistence type="predicted"/>
<feature type="signal peptide" evidence="1">
    <location>
        <begin position="1"/>
        <end position="23"/>
    </location>
</feature>
<accession>A0ABS8BA35</accession>
<dbReference type="InterPro" id="IPR037460">
    <property type="entry name" value="SEST-like"/>
</dbReference>
<sequence>MRTRRRTGARGAALLTVVALGLAGPTGPDVRAEGRALPAGPAVAVAMGDSFVSGEGGRWLGNTDRYAGSRNGTDRAWTGGSSYDPSRVYGSTAAPGGCHRSDVSEIATAPLPGIDERINLACSGAETTHVISSAQGGQPLHGEAPQVDQLAGVARAKRVKLIALSVGGNDLGFGSIIGDCAYDWYFGRLCWKQHDPVVQQRLPQVQAKVAAVVDDIRRTMRAAGYADGDYRLVLQSYPSPIPGGEWFRLPQNDSDRMDKDGCPFNDRDATWAAFTLVPRIGDMVKAVATARGTDFLDLRDALAGHEVCSLGVEQVGQAGPDPRKAEWFRFLDHANTQGTLEESLHPNAYGQRGMAACLGLVGAAAPGRYVCTQDWFADGDPSRMRIRPAA</sequence>
<protein>
    <submittedName>
        <fullName evidence="2">GDSL-type esterase/lipase family protein</fullName>
    </submittedName>
</protein>
<dbReference type="PANTHER" id="PTHR37981">
    <property type="entry name" value="LIPASE 2"/>
    <property type="match status" value="1"/>
</dbReference>
<reference evidence="2 3" key="1">
    <citation type="submission" date="2021-10" db="EMBL/GenBank/DDBJ databases">
        <title>Streptomyces sp. strain SMC 277, a novel streptomycete isolated from soil.</title>
        <authorList>
            <person name="Chanama M."/>
        </authorList>
    </citation>
    <scope>NUCLEOTIDE SEQUENCE [LARGE SCALE GENOMIC DNA]</scope>
    <source>
        <strain evidence="2 3">SMC 277</strain>
    </source>
</reference>
<dbReference type="PANTHER" id="PTHR37981:SF1">
    <property type="entry name" value="SGNH HYDROLASE-TYPE ESTERASE DOMAIN-CONTAINING PROTEIN"/>
    <property type="match status" value="1"/>
</dbReference>
<comment type="caution">
    <text evidence="2">The sequence shown here is derived from an EMBL/GenBank/DDBJ whole genome shotgun (WGS) entry which is preliminary data.</text>
</comment>
<dbReference type="SUPFAM" id="SSF52266">
    <property type="entry name" value="SGNH hydrolase"/>
    <property type="match status" value="1"/>
</dbReference>
<dbReference type="Gene3D" id="3.40.50.1110">
    <property type="entry name" value="SGNH hydrolase"/>
    <property type="match status" value="1"/>
</dbReference>
<name>A0ABS8BA35_9ACTN</name>
<dbReference type="Proteomes" id="UP001199054">
    <property type="component" value="Unassembled WGS sequence"/>
</dbReference>
<dbReference type="InterPro" id="IPR036514">
    <property type="entry name" value="SGNH_hydro_sf"/>
</dbReference>
<evidence type="ECO:0000256" key="1">
    <source>
        <dbReference type="SAM" id="SignalP"/>
    </source>
</evidence>
<dbReference type="RefSeq" id="WP_226728568.1">
    <property type="nucleotide sequence ID" value="NZ_JAJAUY010000076.1"/>
</dbReference>
<evidence type="ECO:0000313" key="2">
    <source>
        <dbReference type="EMBL" id="MCB5181485.1"/>
    </source>
</evidence>
<keyword evidence="1" id="KW-0732">Signal</keyword>
<organism evidence="2 3">
    <name type="scientific">Streptomyces antimicrobicus</name>
    <dbReference type="NCBI Taxonomy" id="2883108"/>
    <lineage>
        <taxon>Bacteria</taxon>
        <taxon>Bacillati</taxon>
        <taxon>Actinomycetota</taxon>
        <taxon>Actinomycetes</taxon>
        <taxon>Kitasatosporales</taxon>
        <taxon>Streptomycetaceae</taxon>
        <taxon>Streptomyces</taxon>
    </lineage>
</organism>
<gene>
    <name evidence="2" type="ORF">LG632_19110</name>
</gene>
<dbReference type="InterPro" id="IPR001087">
    <property type="entry name" value="GDSL"/>
</dbReference>
<dbReference type="EMBL" id="JAJAUY010000076">
    <property type="protein sequence ID" value="MCB5181485.1"/>
    <property type="molecule type" value="Genomic_DNA"/>
</dbReference>
<evidence type="ECO:0000313" key="3">
    <source>
        <dbReference type="Proteomes" id="UP001199054"/>
    </source>
</evidence>
<feature type="chain" id="PRO_5046667855" evidence="1">
    <location>
        <begin position="24"/>
        <end position="390"/>
    </location>
</feature>